<feature type="transmembrane region" description="Helical" evidence="8">
    <location>
        <begin position="276"/>
        <end position="299"/>
    </location>
</feature>
<dbReference type="GO" id="GO:0016491">
    <property type="term" value="F:oxidoreductase activity"/>
    <property type="evidence" value="ECO:0007669"/>
    <property type="project" value="UniProtKB-KW"/>
</dbReference>
<proteinExistence type="predicted"/>
<feature type="transmembrane region" description="Helical" evidence="8">
    <location>
        <begin position="428"/>
        <end position="451"/>
    </location>
</feature>
<feature type="transmembrane region" description="Helical" evidence="8">
    <location>
        <begin position="117"/>
        <end position="134"/>
    </location>
</feature>
<gene>
    <name evidence="10" type="ORF">A6M23_02470</name>
</gene>
<dbReference type="OrthoDB" id="9768329at2"/>
<feature type="transmembrane region" description="Helical" evidence="8">
    <location>
        <begin position="210"/>
        <end position="235"/>
    </location>
</feature>
<evidence type="ECO:0000259" key="9">
    <source>
        <dbReference type="Pfam" id="PF00361"/>
    </source>
</evidence>
<sequence length="663" mass="71490">MNSGDCLLWVLYASLLALLPTVLVAIPALPIRWKRSLGFLLTVAFCLLLIVVGIHALASPALHASIPGPLTDLAWQFTLDPLSGFFLLVLGSVGFAASLHAIGYFHHGSQSKLKQVLLPYPVFVTAMVWVLLAANAYTFLVAWELMALSSTFLILVEGQDQRRQQAAYLYLLIAHIGALALFIAFALLSHGDLISNGNFQRMAQLSDSPIVANAVFGLTLLGFGAKLGLLPLHAWLPEAHPAAPSPVSALMSGAMLPIAVYGLLRIDWQILPAGAVWWGPLWLGLGLCSALFAVLYSALQTDMKRLLAYSSMENMGLILIALGLSRIFAEQNLWPLAALALIAGLFQVLNHAFFKSLLFLGSGSVLHATGTLEMSHLGGLIRSMPQTAFLVLIGIFALAGLPPLNGFASEWLLLQAFLLAPSLPSGMLRAILPLAAAGVVLVTAVAAFAIVKFYGIAFLGRARSAVAKQEAGIWERASMAFLALFCVLLGVFPGRVVDSLSHITALLLHGSQIAHQSALALTPISAQRASYLPGVFLLGIALSIAVVFVLVWWRFGRSLRRAPVWSCGFAADYSAQTQDSPTGFSQPLLRIFGVSLSTLINRQGGRNTLPVQIPDPFWKGFYLPWGRVTLWIAGGISRLQHGRITSYLLYSFLTLIVLLVFFR</sequence>
<evidence type="ECO:0000256" key="6">
    <source>
        <dbReference type="ARBA" id="ARBA00023136"/>
    </source>
</evidence>
<keyword evidence="2" id="KW-1003">Cell membrane</keyword>
<feature type="transmembrane region" description="Helical" evidence="8">
    <location>
        <begin position="472"/>
        <end position="492"/>
    </location>
</feature>
<feature type="transmembrane region" description="Helical" evidence="8">
    <location>
        <begin position="38"/>
        <end position="62"/>
    </location>
</feature>
<evidence type="ECO:0000256" key="7">
    <source>
        <dbReference type="RuleBase" id="RU000320"/>
    </source>
</evidence>
<dbReference type="PANTHER" id="PTHR42682:SF3">
    <property type="entry name" value="FORMATE HYDROGENLYASE SUBUNIT 3-RELATED"/>
    <property type="match status" value="1"/>
</dbReference>
<feature type="transmembrane region" description="Helical" evidence="8">
    <location>
        <begin position="388"/>
        <end position="408"/>
    </location>
</feature>
<evidence type="ECO:0000313" key="10">
    <source>
        <dbReference type="EMBL" id="OCX75383.1"/>
    </source>
</evidence>
<evidence type="ECO:0000256" key="1">
    <source>
        <dbReference type="ARBA" id="ARBA00004651"/>
    </source>
</evidence>
<feature type="transmembrane region" description="Helical" evidence="8">
    <location>
        <begin position="247"/>
        <end position="264"/>
    </location>
</feature>
<dbReference type="PANTHER" id="PTHR42682">
    <property type="entry name" value="HYDROGENASE-4 COMPONENT F"/>
    <property type="match status" value="1"/>
</dbReference>
<keyword evidence="6 8" id="KW-0472">Membrane</keyword>
<feature type="domain" description="NADH:quinone oxidoreductase/Mrp antiporter transmembrane" evidence="9">
    <location>
        <begin position="134"/>
        <end position="419"/>
    </location>
</feature>
<dbReference type="EMBL" id="LWRY01000015">
    <property type="protein sequence ID" value="OCX75383.1"/>
    <property type="molecule type" value="Genomic_DNA"/>
</dbReference>
<feature type="transmembrane region" description="Helical" evidence="8">
    <location>
        <begin position="531"/>
        <end position="553"/>
    </location>
</feature>
<feature type="transmembrane region" description="Helical" evidence="8">
    <location>
        <begin position="306"/>
        <end position="328"/>
    </location>
</feature>
<dbReference type="GO" id="GO:0005886">
    <property type="term" value="C:plasma membrane"/>
    <property type="evidence" value="ECO:0007669"/>
    <property type="project" value="UniProtKB-SubCell"/>
</dbReference>
<evidence type="ECO:0000256" key="8">
    <source>
        <dbReference type="SAM" id="Phobius"/>
    </source>
</evidence>
<dbReference type="RefSeq" id="WP_065973420.1">
    <property type="nucleotide sequence ID" value="NZ_LWRY01000015.1"/>
</dbReference>
<dbReference type="InterPro" id="IPR001750">
    <property type="entry name" value="ND/Mrp_TM"/>
</dbReference>
<feature type="transmembrane region" description="Helical" evidence="8">
    <location>
        <begin position="140"/>
        <end position="156"/>
    </location>
</feature>
<dbReference type="PRINTS" id="PR01434">
    <property type="entry name" value="NADHDHGNASE5"/>
</dbReference>
<dbReference type="AlphaFoldDB" id="A0A1C2IHC0"/>
<evidence type="ECO:0000256" key="2">
    <source>
        <dbReference type="ARBA" id="ARBA00022475"/>
    </source>
</evidence>
<feature type="transmembrane region" description="Helical" evidence="8">
    <location>
        <begin position="168"/>
        <end position="190"/>
    </location>
</feature>
<keyword evidence="3 7" id="KW-0812">Transmembrane</keyword>
<organism evidence="10 11">
    <name type="scientific">Acidithiobacillus thiooxidans</name>
    <name type="common">Thiobacillus thiooxidans</name>
    <dbReference type="NCBI Taxonomy" id="930"/>
    <lineage>
        <taxon>Bacteria</taxon>
        <taxon>Pseudomonadati</taxon>
        <taxon>Pseudomonadota</taxon>
        <taxon>Acidithiobacillia</taxon>
        <taxon>Acidithiobacillales</taxon>
        <taxon>Acidithiobacillaceae</taxon>
        <taxon>Acidithiobacillus</taxon>
    </lineage>
</organism>
<keyword evidence="4 8" id="KW-1133">Transmembrane helix</keyword>
<protein>
    <submittedName>
        <fullName evidence="10">Hydrogenase 4 subunit B</fullName>
    </submittedName>
</protein>
<evidence type="ECO:0000256" key="4">
    <source>
        <dbReference type="ARBA" id="ARBA00022989"/>
    </source>
</evidence>
<keyword evidence="11" id="KW-1185">Reference proteome</keyword>
<feature type="transmembrane region" description="Helical" evidence="8">
    <location>
        <begin position="82"/>
        <end position="105"/>
    </location>
</feature>
<name>A0A1C2IHC0_ACITH</name>
<dbReference type="Pfam" id="PF00361">
    <property type="entry name" value="Proton_antipo_M"/>
    <property type="match status" value="1"/>
</dbReference>
<comment type="caution">
    <text evidence="10">The sequence shown here is derived from an EMBL/GenBank/DDBJ whole genome shotgun (WGS) entry which is preliminary data.</text>
</comment>
<evidence type="ECO:0000256" key="3">
    <source>
        <dbReference type="ARBA" id="ARBA00022692"/>
    </source>
</evidence>
<reference evidence="10" key="1">
    <citation type="journal article" date="2016" name="Int. J. Mol. Sci.">
        <title>Comparative genomics of the extreme acidophile Acidithiobacillus thiooxidans reveals intraspecific divergence and niche adaptation.</title>
        <authorList>
            <person name="Zhang X."/>
            <person name="Feng X."/>
            <person name="Tao J."/>
            <person name="Ma L."/>
            <person name="Xiao Y."/>
            <person name="Liang Y."/>
            <person name="Liu X."/>
            <person name="Yin H."/>
        </authorList>
    </citation>
    <scope>NUCLEOTIDE SEQUENCE [LARGE SCALE GENOMIC DNA]</scope>
    <source>
        <strain evidence="10">DXS-W</strain>
    </source>
</reference>
<comment type="subcellular location">
    <subcellularLocation>
        <location evidence="1">Cell membrane</location>
        <topology evidence="1">Multi-pass membrane protein</topology>
    </subcellularLocation>
    <subcellularLocation>
        <location evidence="7">Membrane</location>
        <topology evidence="7">Multi-pass membrane protein</topology>
    </subcellularLocation>
</comment>
<evidence type="ECO:0000256" key="5">
    <source>
        <dbReference type="ARBA" id="ARBA00023002"/>
    </source>
</evidence>
<feature type="transmembrane region" description="Helical" evidence="8">
    <location>
        <begin position="334"/>
        <end position="354"/>
    </location>
</feature>
<keyword evidence="5" id="KW-0560">Oxidoreductase</keyword>
<feature type="transmembrane region" description="Helical" evidence="8">
    <location>
        <begin position="6"/>
        <end position="26"/>
    </location>
</feature>
<feature type="transmembrane region" description="Helical" evidence="8">
    <location>
        <begin position="644"/>
        <end position="662"/>
    </location>
</feature>
<accession>A0A1C2IHC0</accession>
<dbReference type="Proteomes" id="UP000095008">
    <property type="component" value="Unassembled WGS sequence"/>
</dbReference>
<evidence type="ECO:0000313" key="11">
    <source>
        <dbReference type="Proteomes" id="UP000095008"/>
    </source>
</evidence>
<dbReference type="InterPro" id="IPR052175">
    <property type="entry name" value="ComplexI-like_HydComp"/>
</dbReference>
<dbReference type="NCBIfam" id="NF005086">
    <property type="entry name" value="PRK06521.1"/>
    <property type="match status" value="1"/>
</dbReference>